<reference evidence="2" key="3">
    <citation type="submission" date="2025-09" db="UniProtKB">
        <authorList>
            <consortium name="Ensembl"/>
        </authorList>
    </citation>
    <scope>IDENTIFICATION</scope>
</reference>
<feature type="domain" description="Serpin" evidence="1">
    <location>
        <begin position="19"/>
        <end position="89"/>
    </location>
</feature>
<keyword evidence="3" id="KW-1185">Reference proteome</keyword>
<dbReference type="InterPro" id="IPR023796">
    <property type="entry name" value="Serpin_dom"/>
</dbReference>
<organism evidence="2 3">
    <name type="scientific">Gorilla gorilla gorilla</name>
    <name type="common">Western lowland gorilla</name>
    <dbReference type="NCBI Taxonomy" id="9595"/>
    <lineage>
        <taxon>Eukaryota</taxon>
        <taxon>Metazoa</taxon>
        <taxon>Chordata</taxon>
        <taxon>Craniata</taxon>
        <taxon>Vertebrata</taxon>
        <taxon>Euteleostomi</taxon>
        <taxon>Mammalia</taxon>
        <taxon>Eutheria</taxon>
        <taxon>Euarchontoglires</taxon>
        <taxon>Primates</taxon>
        <taxon>Haplorrhini</taxon>
        <taxon>Catarrhini</taxon>
        <taxon>Hominidae</taxon>
        <taxon>Gorilla</taxon>
    </lineage>
</organism>
<dbReference type="Ensembl" id="ENSGGOT00000057017.1">
    <property type="protein sequence ID" value="ENSGGOP00000045598.1"/>
    <property type="gene ID" value="ENSGGOG00000036599.1"/>
</dbReference>
<dbReference type="AlphaFoldDB" id="A0A2I2ZEK9"/>
<dbReference type="InterPro" id="IPR042178">
    <property type="entry name" value="Serpin_sf_1"/>
</dbReference>
<accession>A0A2I2ZEK9</accession>
<reference evidence="2" key="1">
    <citation type="journal article" date="2012" name="Nature">
        <title>Insights into hominid evolution from the gorilla genome sequence.</title>
        <authorList>
            <person name="Scally A."/>
            <person name="Dutheil J.Y."/>
            <person name="Hillier L.W."/>
            <person name="Jordan G.E."/>
            <person name="Goodhead I."/>
            <person name="Herrero J."/>
            <person name="Hobolth A."/>
            <person name="Lappalainen T."/>
            <person name="Mailund T."/>
            <person name="Marques-Bonet T."/>
            <person name="McCarthy S."/>
            <person name="Montgomery S.H."/>
            <person name="Schwalie P.C."/>
            <person name="Tang Y.A."/>
            <person name="Ward M.C."/>
            <person name="Xue Y."/>
            <person name="Yngvadottir B."/>
            <person name="Alkan C."/>
            <person name="Andersen L.N."/>
            <person name="Ayub Q."/>
            <person name="Ball E.V."/>
            <person name="Beal K."/>
            <person name="Bradley B.J."/>
            <person name="Chen Y."/>
            <person name="Clee C.M."/>
            <person name="Fitzgerald S."/>
            <person name="Graves T.A."/>
            <person name="Gu Y."/>
            <person name="Heath P."/>
            <person name="Heger A."/>
            <person name="Karakoc E."/>
            <person name="Kolb-Kokocinski A."/>
            <person name="Laird G.K."/>
            <person name="Lunter G."/>
            <person name="Meader S."/>
            <person name="Mort M."/>
            <person name="Mullikin J.C."/>
            <person name="Munch K."/>
            <person name="O'Connor T.D."/>
            <person name="Phillips A.D."/>
            <person name="Prado-Martinez J."/>
            <person name="Rogers A.S."/>
            <person name="Sajjadian S."/>
            <person name="Schmidt D."/>
            <person name="Shaw K."/>
            <person name="Simpson J.T."/>
            <person name="Stenson P.D."/>
            <person name="Turner D.J."/>
            <person name="Vigilant L."/>
            <person name="Vilella A.J."/>
            <person name="Whitener W."/>
            <person name="Zhu B."/>
            <person name="Cooper D.N."/>
            <person name="de Jong P."/>
            <person name="Dermitzakis E.T."/>
            <person name="Eichler E.E."/>
            <person name="Flicek P."/>
            <person name="Goldman N."/>
            <person name="Mundy N.I."/>
            <person name="Ning Z."/>
            <person name="Odom D.T."/>
            <person name="Ponting C.P."/>
            <person name="Quail M.A."/>
            <person name="Ryder O.A."/>
            <person name="Searle S.M."/>
            <person name="Warren W.C."/>
            <person name="Wilson R.K."/>
            <person name="Schierup M.H."/>
            <person name="Rogers J."/>
            <person name="Tyler-Smith C."/>
            <person name="Durbin R."/>
        </authorList>
    </citation>
    <scope>NUCLEOTIDE SEQUENCE [LARGE SCALE GENOMIC DNA]</scope>
</reference>
<dbReference type="Gene3D" id="3.30.497.10">
    <property type="entry name" value="Antithrombin, subunit I, domain 2"/>
    <property type="match status" value="1"/>
</dbReference>
<dbReference type="STRING" id="9593.ENSGGOP00000045598"/>
<protein>
    <recommendedName>
        <fullName evidence="1">Serpin domain-containing protein</fullName>
    </recommendedName>
</protein>
<reference evidence="2" key="2">
    <citation type="submission" date="2025-08" db="UniProtKB">
        <authorList>
            <consortium name="Ensembl"/>
        </authorList>
    </citation>
    <scope>IDENTIFICATION</scope>
</reference>
<name>A0A2I2ZEK9_GORGO</name>
<dbReference type="InterPro" id="IPR036186">
    <property type="entry name" value="Serpin_sf"/>
</dbReference>
<dbReference type="Pfam" id="PF00079">
    <property type="entry name" value="Serpin"/>
    <property type="match status" value="1"/>
</dbReference>
<evidence type="ECO:0000259" key="1">
    <source>
        <dbReference type="Pfam" id="PF00079"/>
    </source>
</evidence>
<sequence length="96" mass="11127">LRALGWVNPSLHSLKEIVFKFDTISEKTSDQIHFFFAKLNCRLYRKANKSSKLVSANRLFGDKSLTFNETYQDISELVYGAKLQPLDFKVSCRCYP</sequence>
<evidence type="ECO:0000313" key="3">
    <source>
        <dbReference type="Proteomes" id="UP000001519"/>
    </source>
</evidence>
<proteinExistence type="predicted"/>
<evidence type="ECO:0000313" key="2">
    <source>
        <dbReference type="Ensembl" id="ENSGGOP00000045598.1"/>
    </source>
</evidence>
<dbReference type="SUPFAM" id="SSF56574">
    <property type="entry name" value="Serpins"/>
    <property type="match status" value="1"/>
</dbReference>
<dbReference type="Bgee" id="ENSGGOG00000036599">
    <property type="expression patterns" value="Expressed in liver"/>
</dbReference>
<dbReference type="Proteomes" id="UP000001519">
    <property type="component" value="Unplaced"/>
</dbReference>
<dbReference type="OMA" id="SWMGAIP"/>
<dbReference type="GeneTree" id="ENSGT00940000157967"/>
<dbReference type="InParanoid" id="A0A2I2ZEK9"/>